<dbReference type="EMBL" id="JACCDF010000001">
    <property type="protein sequence ID" value="NYS59393.1"/>
    <property type="molecule type" value="Genomic_DNA"/>
</dbReference>
<feature type="chain" id="PRO_5031416972" evidence="2">
    <location>
        <begin position="19"/>
        <end position="172"/>
    </location>
</feature>
<feature type="region of interest" description="Disordered" evidence="1">
    <location>
        <begin position="31"/>
        <end position="51"/>
    </location>
</feature>
<dbReference type="Pfam" id="PF05239">
    <property type="entry name" value="PRC"/>
    <property type="match status" value="1"/>
</dbReference>
<organism evidence="4 5">
    <name type="scientific">Vreelandella salicampi</name>
    <dbReference type="NCBI Taxonomy" id="1449798"/>
    <lineage>
        <taxon>Bacteria</taxon>
        <taxon>Pseudomonadati</taxon>
        <taxon>Pseudomonadota</taxon>
        <taxon>Gammaproteobacteria</taxon>
        <taxon>Oceanospirillales</taxon>
        <taxon>Halomonadaceae</taxon>
        <taxon>Vreelandella</taxon>
    </lineage>
</organism>
<dbReference type="AlphaFoldDB" id="A0A7Z0RTF6"/>
<dbReference type="Gene3D" id="2.30.30.240">
    <property type="entry name" value="PRC-barrel domain"/>
    <property type="match status" value="1"/>
</dbReference>
<sequence length="172" mass="18642">MTKLTKLILSAAITPAFAFCTAAIAENQNDMQSEQSKDATQQSDGSPTTIDYDEYRVGEKKIILPKVSEQPAGKSTSNGKPSSAFFAADVIGNHVNHRNSDENIGEIKDLIIGTDGRVVGVVVLTSGFLVDGGQEAGLAWDQINHSMEDGESVFYTEIDEEALRKTLKYVRD</sequence>
<name>A0A7Z0RTF6_9GAMM</name>
<accession>A0A7Z0RTF6</accession>
<dbReference type="SUPFAM" id="SSF50346">
    <property type="entry name" value="PRC-barrel domain"/>
    <property type="match status" value="1"/>
</dbReference>
<evidence type="ECO:0000313" key="5">
    <source>
        <dbReference type="Proteomes" id="UP000586119"/>
    </source>
</evidence>
<feature type="signal peptide" evidence="2">
    <location>
        <begin position="1"/>
        <end position="18"/>
    </location>
</feature>
<dbReference type="RefSeq" id="WP_179928729.1">
    <property type="nucleotide sequence ID" value="NZ_JACCDF010000001.1"/>
</dbReference>
<dbReference type="Proteomes" id="UP000586119">
    <property type="component" value="Unassembled WGS sequence"/>
</dbReference>
<feature type="compositionally biased region" description="Polar residues" evidence="1">
    <location>
        <begin position="31"/>
        <end position="49"/>
    </location>
</feature>
<feature type="domain" description="PRC-barrel" evidence="3">
    <location>
        <begin position="84"/>
        <end position="144"/>
    </location>
</feature>
<comment type="caution">
    <text evidence="4">The sequence shown here is derived from an EMBL/GenBank/DDBJ whole genome shotgun (WGS) entry which is preliminary data.</text>
</comment>
<dbReference type="InterPro" id="IPR011033">
    <property type="entry name" value="PRC_barrel-like_sf"/>
</dbReference>
<reference evidence="4 5" key="1">
    <citation type="journal article" date="2015" name="Int. J. Syst. Evol. Microbiol.">
        <title>Halomonas salicampi sp. nov., a halotolerant and alkalitolerant bacterium isolated from a saltern soil.</title>
        <authorList>
            <person name="Lee J.C."/>
            <person name="Kim Y.S."/>
            <person name="Yun B.S."/>
            <person name="Whang K.S."/>
        </authorList>
    </citation>
    <scope>NUCLEOTIDE SEQUENCE [LARGE SCALE GENOMIC DNA]</scope>
    <source>
        <strain evidence="4 5">BH103</strain>
    </source>
</reference>
<gene>
    <name evidence="4" type="ORF">HZS81_01220</name>
</gene>
<evidence type="ECO:0000256" key="2">
    <source>
        <dbReference type="SAM" id="SignalP"/>
    </source>
</evidence>
<dbReference type="InterPro" id="IPR027275">
    <property type="entry name" value="PRC-brl_dom"/>
</dbReference>
<protein>
    <submittedName>
        <fullName evidence="4">PRC-barrel domain-containing protein</fullName>
    </submittedName>
</protein>
<keyword evidence="2" id="KW-0732">Signal</keyword>
<proteinExistence type="predicted"/>
<evidence type="ECO:0000313" key="4">
    <source>
        <dbReference type="EMBL" id="NYS59393.1"/>
    </source>
</evidence>
<keyword evidence="5" id="KW-1185">Reference proteome</keyword>
<evidence type="ECO:0000259" key="3">
    <source>
        <dbReference type="Pfam" id="PF05239"/>
    </source>
</evidence>
<evidence type="ECO:0000256" key="1">
    <source>
        <dbReference type="SAM" id="MobiDB-lite"/>
    </source>
</evidence>